<dbReference type="FunCoup" id="D3BPB8">
    <property type="interactions" value="151"/>
</dbReference>
<dbReference type="Proteomes" id="UP000001396">
    <property type="component" value="Unassembled WGS sequence"/>
</dbReference>
<gene>
    <name evidence="2" type="ORF">PPL_09883</name>
</gene>
<keyword evidence="1" id="KW-0812">Transmembrane</keyword>
<evidence type="ECO:0000256" key="1">
    <source>
        <dbReference type="SAM" id="Phobius"/>
    </source>
</evidence>
<proteinExistence type="predicted"/>
<sequence>MLGAFLLVLEVLGKFGTLLMVLEVLRLPLVTVVLGEPPLVVLVLVALWFKLEQLQLIALVLVALWVSLGEPLLVALVLVALWISPALDALGGVCYGHNDHNNKVNNNDDHSLLNVLLEHNKAFKIDSHHDKQHQQPKPQQYQLIVNNEQINQIKNQIQSSIFIISVKNKYIFTTDKNNKISIINITYRNNIHFEQQDIDIKINNSFTAYNSLVKAGNFIYIFGGANKKHNEFLKYSINTETVATNEMEGVDPCQYVSACYDGKDHIYLFDGNYKPKTDIYRYNIGNSTFERYATIEINTNYHQLSFFFKGYIYTFTGATRKIFRFNIERKTTIELSIDIPQYTSSRAACTDGNGNIYILSDLGLQRINIETQEIKLIDKTKINFNNNHNLIYHQSDSGQTYIYSIQGKDRNFIYSLENNKWESILQNDKSDRINCSNIFY</sequence>
<evidence type="ECO:0000313" key="2">
    <source>
        <dbReference type="EMBL" id="EFA77128.1"/>
    </source>
</evidence>
<comment type="caution">
    <text evidence="2">The sequence shown here is derived from an EMBL/GenBank/DDBJ whole genome shotgun (WGS) entry which is preliminary data.</text>
</comment>
<organism evidence="2 3">
    <name type="scientific">Heterostelium pallidum (strain ATCC 26659 / Pp 5 / PN500)</name>
    <name type="common">Cellular slime mold</name>
    <name type="synonym">Polysphondylium pallidum</name>
    <dbReference type="NCBI Taxonomy" id="670386"/>
    <lineage>
        <taxon>Eukaryota</taxon>
        <taxon>Amoebozoa</taxon>
        <taxon>Evosea</taxon>
        <taxon>Eumycetozoa</taxon>
        <taxon>Dictyostelia</taxon>
        <taxon>Acytosteliales</taxon>
        <taxon>Acytosteliaceae</taxon>
        <taxon>Heterostelium</taxon>
    </lineage>
</organism>
<dbReference type="GeneID" id="31365355"/>
<dbReference type="EMBL" id="ADBJ01000044">
    <property type="protein sequence ID" value="EFA77128.1"/>
    <property type="molecule type" value="Genomic_DNA"/>
</dbReference>
<dbReference type="Gene3D" id="2.120.10.80">
    <property type="entry name" value="Kelch-type beta propeller"/>
    <property type="match status" value="1"/>
</dbReference>
<dbReference type="RefSeq" id="XP_020429257.1">
    <property type="nucleotide sequence ID" value="XM_020580670.1"/>
</dbReference>
<dbReference type="InterPro" id="IPR011043">
    <property type="entry name" value="Gal_Oxase/kelch_b-propeller"/>
</dbReference>
<keyword evidence="1" id="KW-0472">Membrane</keyword>
<dbReference type="InterPro" id="IPR015915">
    <property type="entry name" value="Kelch-typ_b-propeller"/>
</dbReference>
<reference evidence="2 3" key="1">
    <citation type="journal article" date="2011" name="Genome Res.">
        <title>Phylogeny-wide analysis of social amoeba genomes highlights ancient origins for complex intercellular communication.</title>
        <authorList>
            <person name="Heidel A.J."/>
            <person name="Lawal H.M."/>
            <person name="Felder M."/>
            <person name="Schilde C."/>
            <person name="Helps N.R."/>
            <person name="Tunggal B."/>
            <person name="Rivero F."/>
            <person name="John U."/>
            <person name="Schleicher M."/>
            <person name="Eichinger L."/>
            <person name="Platzer M."/>
            <person name="Noegel A.A."/>
            <person name="Schaap P."/>
            <person name="Gloeckner G."/>
        </authorList>
    </citation>
    <scope>NUCLEOTIDE SEQUENCE [LARGE SCALE GENOMIC DNA]</scope>
    <source>
        <strain evidence="3">ATCC 26659 / Pp 5 / PN500</strain>
    </source>
</reference>
<protein>
    <submittedName>
        <fullName evidence="2">Uncharacterized protein</fullName>
    </submittedName>
</protein>
<dbReference type="SUPFAM" id="SSF50965">
    <property type="entry name" value="Galactose oxidase, central domain"/>
    <property type="match status" value="1"/>
</dbReference>
<feature type="transmembrane region" description="Helical" evidence="1">
    <location>
        <begin position="56"/>
        <end position="83"/>
    </location>
</feature>
<feature type="transmembrane region" description="Helical" evidence="1">
    <location>
        <begin position="29"/>
        <end position="49"/>
    </location>
</feature>
<dbReference type="InParanoid" id="D3BPB8"/>
<evidence type="ECO:0000313" key="3">
    <source>
        <dbReference type="Proteomes" id="UP000001396"/>
    </source>
</evidence>
<keyword evidence="1" id="KW-1133">Transmembrane helix</keyword>
<accession>D3BPB8</accession>
<dbReference type="AlphaFoldDB" id="D3BPB8"/>
<keyword evidence="3" id="KW-1185">Reference proteome</keyword>
<name>D3BPB8_HETP5</name>